<dbReference type="PANTHER" id="PTHR47199:SF2">
    <property type="entry name" value="PHOTOSYSTEM II STABILITY_ASSEMBLY FACTOR HCF136, CHLOROPLASTIC"/>
    <property type="match status" value="1"/>
</dbReference>
<organism evidence="4 5">
    <name type="scientific">Denitromonas iodatirespirans</name>
    <dbReference type="NCBI Taxonomy" id="2795389"/>
    <lineage>
        <taxon>Bacteria</taxon>
        <taxon>Pseudomonadati</taxon>
        <taxon>Pseudomonadota</taxon>
        <taxon>Betaproteobacteria</taxon>
        <taxon>Rhodocyclales</taxon>
        <taxon>Zoogloeaceae</taxon>
        <taxon>Denitromonas</taxon>
    </lineage>
</organism>
<dbReference type="CDD" id="cd15482">
    <property type="entry name" value="Sialidase_non-viral"/>
    <property type="match status" value="1"/>
</dbReference>
<evidence type="ECO:0000313" key="5">
    <source>
        <dbReference type="Proteomes" id="UP000694660"/>
    </source>
</evidence>
<dbReference type="InterPro" id="IPR015943">
    <property type="entry name" value="WD40/YVTN_repeat-like_dom_sf"/>
</dbReference>
<dbReference type="GO" id="GO:0015979">
    <property type="term" value="P:photosynthesis"/>
    <property type="evidence" value="ECO:0007669"/>
    <property type="project" value="UniProtKB-KW"/>
</dbReference>
<keyword evidence="2" id="KW-0604">Photosystem II</keyword>
<comment type="caution">
    <text evidence="4">The sequence shown here is derived from an EMBL/GenBank/DDBJ whole genome shotgun (WGS) entry which is preliminary data.</text>
</comment>
<dbReference type="AlphaFoldDB" id="A0A944HBA0"/>
<accession>A0A944HBA0</accession>
<dbReference type="RefSeq" id="WP_214359854.1">
    <property type="nucleotide sequence ID" value="NZ_JAEKFT010000002.1"/>
</dbReference>
<dbReference type="Gene3D" id="2.130.10.10">
    <property type="entry name" value="YVTN repeat-like/Quinoprotein amine dehydrogenase"/>
    <property type="match status" value="2"/>
</dbReference>
<evidence type="ECO:0000259" key="3">
    <source>
        <dbReference type="Pfam" id="PF14870"/>
    </source>
</evidence>
<evidence type="ECO:0000256" key="2">
    <source>
        <dbReference type="ARBA" id="ARBA00023276"/>
    </source>
</evidence>
<dbReference type="PANTHER" id="PTHR47199">
    <property type="entry name" value="PHOTOSYSTEM II STABILITY/ASSEMBLY FACTOR HCF136, CHLOROPLASTIC"/>
    <property type="match status" value="1"/>
</dbReference>
<dbReference type="SUPFAM" id="SSF50939">
    <property type="entry name" value="Sialidases"/>
    <property type="match status" value="1"/>
</dbReference>
<dbReference type="InterPro" id="IPR036278">
    <property type="entry name" value="Sialidase_sf"/>
</dbReference>
<feature type="domain" description="Photosynthesis system II assembly factor Ycf48/Hcf136-like" evidence="3">
    <location>
        <begin position="30"/>
        <end position="77"/>
    </location>
</feature>
<name>A0A944HBA0_DENI1</name>
<keyword evidence="1" id="KW-0602">Photosynthesis</keyword>
<dbReference type="InterPro" id="IPR028203">
    <property type="entry name" value="PSII_CF48-like_dom"/>
</dbReference>
<gene>
    <name evidence="4" type="ORF">I8J34_02840</name>
</gene>
<dbReference type="Pfam" id="PF14870">
    <property type="entry name" value="PSII_BNR"/>
    <property type="match status" value="2"/>
</dbReference>
<dbReference type="Proteomes" id="UP000694660">
    <property type="component" value="Unassembled WGS sequence"/>
</dbReference>
<proteinExistence type="predicted"/>
<dbReference type="GO" id="GO:0009523">
    <property type="term" value="C:photosystem II"/>
    <property type="evidence" value="ECO:0007669"/>
    <property type="project" value="UniProtKB-KW"/>
</dbReference>
<evidence type="ECO:0000313" key="4">
    <source>
        <dbReference type="EMBL" id="MBT0960101.1"/>
    </source>
</evidence>
<dbReference type="EMBL" id="JAEKFT010000002">
    <property type="protein sequence ID" value="MBT0960101.1"/>
    <property type="molecule type" value="Genomic_DNA"/>
</dbReference>
<evidence type="ECO:0000256" key="1">
    <source>
        <dbReference type="ARBA" id="ARBA00022531"/>
    </source>
</evidence>
<reference evidence="5" key="1">
    <citation type="journal article" date="2022" name="ISME J.">
        <title>Genetic and phylogenetic analysis of dissimilatory iodate-reducing bacteria identifies potential niches across the world's oceans.</title>
        <authorList>
            <person name="Reyes-Umana V."/>
            <person name="Henning Z."/>
            <person name="Lee K."/>
            <person name="Barnum T.P."/>
            <person name="Coates J.D."/>
        </authorList>
    </citation>
    <scope>NUCLEOTIDE SEQUENCE [LARGE SCALE GENOMIC DNA]</scope>
    <source>
        <strain evidence="5">IR12</strain>
    </source>
</reference>
<protein>
    <recommendedName>
        <fullName evidence="3">Photosynthesis system II assembly factor Ycf48/Hcf136-like domain-containing protein</fullName>
    </recommendedName>
</protein>
<feature type="domain" description="Photosynthesis system II assembly factor Ycf48/Hcf136-like" evidence="3">
    <location>
        <begin position="117"/>
        <end position="263"/>
    </location>
</feature>
<sequence length="313" mass="32601">MLLAASQAGGRLAAVGERGLIILSDDQGVTWRQARAVPTSVSLAAVRFADEHTGWAVGHAGVILRTSDGGETWSRQADGRSLAQASLAEASRSQDARRIKAAQWLVDDGPDKPLMGILAFDTQHVLVVGAYGLIFESTDGGATWTSIMGRLDNPKGLHLNAVERDGDAIYIAGEQGLLLRSDDRGKNFHRLQSPYEGSWFALAVTSNGTVIAAGLRGHAFSSSNKGATWSRLEGAAPASFVGATVVGSDRVVLVNQAGQLVSVGNDERLHVLHAAPLPPTSALVSLPKGALLAVGMTGAKRFSAPANLSGVTP</sequence>
<keyword evidence="5" id="KW-1185">Reference proteome</keyword>